<evidence type="ECO:0000313" key="1">
    <source>
        <dbReference type="EMBL" id="SVC50740.1"/>
    </source>
</evidence>
<sequence length="22" mass="2717">MHIWFFSFNITCITTTHYIIVE</sequence>
<reference evidence="1" key="1">
    <citation type="submission" date="2018-05" db="EMBL/GenBank/DDBJ databases">
        <authorList>
            <person name="Lanie J.A."/>
            <person name="Ng W.-L."/>
            <person name="Kazmierczak K.M."/>
            <person name="Andrzejewski T.M."/>
            <person name="Davidsen T.M."/>
            <person name="Wayne K.J."/>
            <person name="Tettelin H."/>
            <person name="Glass J.I."/>
            <person name="Rusch D."/>
            <person name="Podicherti R."/>
            <person name="Tsui H.-C.T."/>
            <person name="Winkler M.E."/>
        </authorList>
    </citation>
    <scope>NUCLEOTIDE SEQUENCE</scope>
</reference>
<name>A0A382MQ62_9ZZZZ</name>
<organism evidence="1">
    <name type="scientific">marine metagenome</name>
    <dbReference type="NCBI Taxonomy" id="408172"/>
    <lineage>
        <taxon>unclassified sequences</taxon>
        <taxon>metagenomes</taxon>
        <taxon>ecological metagenomes</taxon>
    </lineage>
</organism>
<protein>
    <submittedName>
        <fullName evidence="1">Uncharacterized protein</fullName>
    </submittedName>
</protein>
<gene>
    <name evidence="1" type="ORF">METZ01_LOCUS303594</name>
</gene>
<proteinExistence type="predicted"/>
<dbReference type="EMBL" id="UINC01095009">
    <property type="protein sequence ID" value="SVC50740.1"/>
    <property type="molecule type" value="Genomic_DNA"/>
</dbReference>
<accession>A0A382MQ62</accession>
<dbReference type="AlphaFoldDB" id="A0A382MQ62"/>